<gene>
    <name evidence="6" type="ORF">S01H4_67358</name>
</gene>
<dbReference type="PANTHER" id="PTHR42829:SF2">
    <property type="entry name" value="NADH-UBIQUINONE OXIDOREDUCTASE CHAIN 5"/>
    <property type="match status" value="1"/>
</dbReference>
<accession>X1FN91</accession>
<evidence type="ECO:0000256" key="2">
    <source>
        <dbReference type="ARBA" id="ARBA00022692"/>
    </source>
</evidence>
<protein>
    <recommendedName>
        <fullName evidence="5">NADH:quinone oxidoreductase/Mrp antiporter transmembrane domain-containing protein</fullName>
    </recommendedName>
</protein>
<organism evidence="6">
    <name type="scientific">marine sediment metagenome</name>
    <dbReference type="NCBI Taxonomy" id="412755"/>
    <lineage>
        <taxon>unclassified sequences</taxon>
        <taxon>metagenomes</taxon>
        <taxon>ecological metagenomes</taxon>
    </lineage>
</organism>
<dbReference type="EMBL" id="BART01042323">
    <property type="protein sequence ID" value="GAH22248.1"/>
    <property type="molecule type" value="Genomic_DNA"/>
</dbReference>
<keyword evidence="3" id="KW-1133">Transmembrane helix</keyword>
<dbReference type="InterPro" id="IPR001750">
    <property type="entry name" value="ND/Mrp_TM"/>
</dbReference>
<dbReference type="GO" id="GO:0042773">
    <property type="term" value="P:ATP synthesis coupled electron transport"/>
    <property type="evidence" value="ECO:0007669"/>
    <property type="project" value="InterPro"/>
</dbReference>
<name>X1FN91_9ZZZZ</name>
<dbReference type="Pfam" id="PF00361">
    <property type="entry name" value="Proton_antipo_M"/>
    <property type="match status" value="1"/>
</dbReference>
<reference evidence="6" key="1">
    <citation type="journal article" date="2014" name="Front. Microbiol.">
        <title>High frequency of phylogenetically diverse reductive dehalogenase-homologous genes in deep subseafloor sedimentary metagenomes.</title>
        <authorList>
            <person name="Kawai M."/>
            <person name="Futagami T."/>
            <person name="Toyoda A."/>
            <person name="Takaki Y."/>
            <person name="Nishi S."/>
            <person name="Hori S."/>
            <person name="Arai W."/>
            <person name="Tsubouchi T."/>
            <person name="Morono Y."/>
            <person name="Uchiyama I."/>
            <person name="Ito T."/>
            <person name="Fujiyama A."/>
            <person name="Inagaki F."/>
            <person name="Takami H."/>
        </authorList>
    </citation>
    <scope>NUCLEOTIDE SEQUENCE</scope>
    <source>
        <strain evidence="6">Expedition CK06-06</strain>
    </source>
</reference>
<dbReference type="InterPro" id="IPR003945">
    <property type="entry name" value="NU5C-like"/>
</dbReference>
<keyword evidence="4" id="KW-0472">Membrane</keyword>
<evidence type="ECO:0000256" key="3">
    <source>
        <dbReference type="ARBA" id="ARBA00022989"/>
    </source>
</evidence>
<dbReference type="GO" id="GO:0015990">
    <property type="term" value="P:electron transport coupled proton transport"/>
    <property type="evidence" value="ECO:0007669"/>
    <property type="project" value="TreeGrafter"/>
</dbReference>
<dbReference type="AlphaFoldDB" id="X1FN91"/>
<evidence type="ECO:0000256" key="1">
    <source>
        <dbReference type="ARBA" id="ARBA00004141"/>
    </source>
</evidence>
<keyword evidence="2" id="KW-0812">Transmembrane</keyword>
<dbReference type="PANTHER" id="PTHR42829">
    <property type="entry name" value="NADH-UBIQUINONE OXIDOREDUCTASE CHAIN 5"/>
    <property type="match status" value="1"/>
</dbReference>
<sequence>GKSAQLGLHTWLPDAMEGPTPVSALIHANEPILIT</sequence>
<feature type="non-terminal residue" evidence="6">
    <location>
        <position position="35"/>
    </location>
</feature>
<evidence type="ECO:0000313" key="6">
    <source>
        <dbReference type="EMBL" id="GAH22248.1"/>
    </source>
</evidence>
<proteinExistence type="predicted"/>
<feature type="non-terminal residue" evidence="6">
    <location>
        <position position="1"/>
    </location>
</feature>
<dbReference type="GO" id="GO:0016020">
    <property type="term" value="C:membrane"/>
    <property type="evidence" value="ECO:0007669"/>
    <property type="project" value="UniProtKB-SubCell"/>
</dbReference>
<comment type="caution">
    <text evidence="6">The sequence shown here is derived from an EMBL/GenBank/DDBJ whole genome shotgun (WGS) entry which is preliminary data.</text>
</comment>
<evidence type="ECO:0000259" key="5">
    <source>
        <dbReference type="Pfam" id="PF00361"/>
    </source>
</evidence>
<feature type="domain" description="NADH:quinone oxidoreductase/Mrp antiporter transmembrane" evidence="5">
    <location>
        <begin position="2"/>
        <end position="28"/>
    </location>
</feature>
<comment type="subcellular location">
    <subcellularLocation>
        <location evidence="1">Membrane</location>
        <topology evidence="1">Multi-pass membrane protein</topology>
    </subcellularLocation>
</comment>
<evidence type="ECO:0000256" key="4">
    <source>
        <dbReference type="ARBA" id="ARBA00023136"/>
    </source>
</evidence>
<dbReference type="GO" id="GO:0008137">
    <property type="term" value="F:NADH dehydrogenase (ubiquinone) activity"/>
    <property type="evidence" value="ECO:0007669"/>
    <property type="project" value="InterPro"/>
</dbReference>
<dbReference type="GO" id="GO:0003954">
    <property type="term" value="F:NADH dehydrogenase activity"/>
    <property type="evidence" value="ECO:0007669"/>
    <property type="project" value="TreeGrafter"/>
</dbReference>